<evidence type="ECO:0000259" key="7">
    <source>
        <dbReference type="Pfam" id="PF13906"/>
    </source>
</evidence>
<dbReference type="AlphaFoldDB" id="A0A9P0FTF2"/>
<feature type="region of interest" description="Disordered" evidence="5">
    <location>
        <begin position="717"/>
        <end position="764"/>
    </location>
</feature>
<evidence type="ECO:0000256" key="6">
    <source>
        <dbReference type="SAM" id="Phobius"/>
    </source>
</evidence>
<feature type="transmembrane region" description="Helical" evidence="6">
    <location>
        <begin position="506"/>
        <end position="529"/>
    </location>
</feature>
<dbReference type="Gene3D" id="1.20.1740.10">
    <property type="entry name" value="Amino acid/polyamine transporter I"/>
    <property type="match status" value="1"/>
</dbReference>
<evidence type="ECO:0000313" key="9">
    <source>
        <dbReference type="Proteomes" id="UP001154114"/>
    </source>
</evidence>
<dbReference type="GO" id="GO:0097638">
    <property type="term" value="P:L-arginine import across plasma membrane"/>
    <property type="evidence" value="ECO:0007669"/>
    <property type="project" value="TreeGrafter"/>
</dbReference>
<keyword evidence="4 6" id="KW-0472">Membrane</keyword>
<evidence type="ECO:0000256" key="2">
    <source>
        <dbReference type="ARBA" id="ARBA00022692"/>
    </source>
</evidence>
<feature type="transmembrane region" description="Helical" evidence="6">
    <location>
        <begin position="163"/>
        <end position="181"/>
    </location>
</feature>
<feature type="transmembrane region" description="Helical" evidence="6">
    <location>
        <begin position="475"/>
        <end position="494"/>
    </location>
</feature>
<dbReference type="GO" id="GO:0000064">
    <property type="term" value="F:L-ornithine transmembrane transporter activity"/>
    <property type="evidence" value="ECO:0007669"/>
    <property type="project" value="TreeGrafter"/>
</dbReference>
<feature type="transmembrane region" description="Helical" evidence="6">
    <location>
        <begin position="274"/>
        <end position="300"/>
    </location>
</feature>
<protein>
    <recommendedName>
        <fullName evidence="7">Cationic amino acid transporter C-terminal domain-containing protein</fullName>
    </recommendedName>
</protein>
<dbReference type="GO" id="GO:0015189">
    <property type="term" value="F:L-lysine transmembrane transporter activity"/>
    <property type="evidence" value="ECO:0007669"/>
    <property type="project" value="TreeGrafter"/>
</dbReference>
<keyword evidence="3 6" id="KW-1133">Transmembrane helix</keyword>
<feature type="transmembrane region" description="Helical" evidence="6">
    <location>
        <begin position="395"/>
        <end position="418"/>
    </location>
</feature>
<gene>
    <name evidence="8" type="ORF">CINC_LOCUS3223</name>
</gene>
<feature type="transmembrane region" description="Helical" evidence="6">
    <location>
        <begin position="188"/>
        <end position="210"/>
    </location>
</feature>
<keyword evidence="2 6" id="KW-0812">Transmembrane</keyword>
<reference evidence="8" key="1">
    <citation type="submission" date="2021-12" db="EMBL/GenBank/DDBJ databases">
        <authorList>
            <person name="King R."/>
        </authorList>
    </citation>
    <scope>NUCLEOTIDE SEQUENCE</scope>
</reference>
<evidence type="ECO:0000256" key="5">
    <source>
        <dbReference type="SAM" id="MobiDB-lite"/>
    </source>
</evidence>
<dbReference type="PANTHER" id="PTHR43243:SF105">
    <property type="entry name" value="CATIONIC AMINO ACID TRANSPORTER C-TERMINAL DOMAIN-CONTAINING PROTEIN"/>
    <property type="match status" value="1"/>
</dbReference>
<sequence>MAEGTWHKICRVVQRKREFEPELVDRNNLKRCLNCWDLTALGVGSTLGIGVYVLVGAVALKIAGPSILLSFLIAALTSLFAALCYAELGARVPLAGSAFIYTYVTIGEMVGFMVGWNNILEFIFGSASVARGLSSYIDAVTDHAISKWFLEAMPISGSYLSPYFDLFSFLFVLAMGVLLAFGVRESAAVNNVLASLNLLVIVFIIIAGAVKADSSNWSIPADQVPPGYGSGGFFPYGVWGTLKGAAVCFYGFVGFDVVNSSGEEVKEPRRTIPIAILSILSIVFTVYAGISIVTTMMVPYYNLTAVAAVSSAFRAVGWEWARWVVTVSAVLGISTSLFGALFPLPRLLYSMASDGLFLHWFSRVSKRNQSPLIATVVPTVVIALLAALLELEQLILMMCIGTLASYTIVATCVVILRYRSYSVPEVKSGYVKQMMGRGDKEATRTSSVVINFAMCLYICLCIAIAVVCLHTSKPLIPGIILHILAIVVVLVMALQPATDDKIAFKTPLVPFIPCLSIYANVHLMVVINYHTWIRIGIWLLLGIPIYFICIFCYKQKAGRSKSDSYNKPYSDRNVNGKAPAVQIVVVSPTPPDTLARTAADPEEHHEHVQKIHNELQDKAVGANKVEEVIVQNVQIENNAEKEAKIIDLLDQVLQAEEDTYGEVISLKEIKEDDKDTTANEGTIPHRKSLSELSDAGSDASNNQVLSKYDVVAQVHREDLPRVSEEEEKVEGNEEFPNYDDEEITAFNESDETNSRTDESGYSDTIDRPALSELVEDSDVPIIPPPPPLDENYFKTSAAPLNFKKFNTVIPRYPQLDVDDEEVDEPRVSITSNNSQGDANMRFGSDRQIKFMSKLNNIFQKSIVPNEEEEPRQRSLSTGNVLANTELSAIRDRPSMFLELKKELLSRDAAQILRPINTEEKPPEPEPITVPEKVEVKVEEDEEDKSLSREDLKNKLENIFAVGGPQLLKPRLMKSNANTPEEAAQSDQSSTESIPKLPKMDRNDTLKRQKDNFSKVLNSFRLSMNKDDANV</sequence>
<feature type="transmembrane region" description="Helical" evidence="6">
    <location>
        <begin position="370"/>
        <end position="389"/>
    </location>
</feature>
<evidence type="ECO:0000256" key="4">
    <source>
        <dbReference type="ARBA" id="ARBA00023136"/>
    </source>
</evidence>
<evidence type="ECO:0000256" key="3">
    <source>
        <dbReference type="ARBA" id="ARBA00022989"/>
    </source>
</evidence>
<accession>A0A9P0FTF2</accession>
<dbReference type="PANTHER" id="PTHR43243">
    <property type="entry name" value="INNER MEMBRANE TRANSPORTER YGJI-RELATED"/>
    <property type="match status" value="1"/>
</dbReference>
<feature type="region of interest" description="Disordered" evidence="5">
    <location>
        <begin position="821"/>
        <end position="840"/>
    </location>
</feature>
<dbReference type="InterPro" id="IPR002293">
    <property type="entry name" value="AA/rel_permease1"/>
</dbReference>
<evidence type="ECO:0000256" key="1">
    <source>
        <dbReference type="ARBA" id="ARBA00004141"/>
    </source>
</evidence>
<dbReference type="InterPro" id="IPR029485">
    <property type="entry name" value="CAT_C"/>
</dbReference>
<dbReference type="Proteomes" id="UP001154114">
    <property type="component" value="Chromosome 14"/>
</dbReference>
<feature type="compositionally biased region" description="Basic and acidic residues" evidence="5">
    <location>
        <begin position="997"/>
        <end position="1012"/>
    </location>
</feature>
<feature type="region of interest" description="Disordered" evidence="5">
    <location>
        <begin position="913"/>
        <end position="950"/>
    </location>
</feature>
<dbReference type="GO" id="GO:0005886">
    <property type="term" value="C:plasma membrane"/>
    <property type="evidence" value="ECO:0007669"/>
    <property type="project" value="TreeGrafter"/>
</dbReference>
<dbReference type="OrthoDB" id="3900342at2759"/>
<feature type="transmembrane region" description="Helical" evidence="6">
    <location>
        <begin position="535"/>
        <end position="553"/>
    </location>
</feature>
<feature type="transmembrane region" description="Helical" evidence="6">
    <location>
        <begin position="233"/>
        <end position="253"/>
    </location>
</feature>
<organism evidence="8 9">
    <name type="scientific">Chrysodeixis includens</name>
    <name type="common">Soybean looper</name>
    <name type="synonym">Pseudoplusia includens</name>
    <dbReference type="NCBI Taxonomy" id="689277"/>
    <lineage>
        <taxon>Eukaryota</taxon>
        <taxon>Metazoa</taxon>
        <taxon>Ecdysozoa</taxon>
        <taxon>Arthropoda</taxon>
        <taxon>Hexapoda</taxon>
        <taxon>Insecta</taxon>
        <taxon>Pterygota</taxon>
        <taxon>Neoptera</taxon>
        <taxon>Endopterygota</taxon>
        <taxon>Lepidoptera</taxon>
        <taxon>Glossata</taxon>
        <taxon>Ditrysia</taxon>
        <taxon>Noctuoidea</taxon>
        <taxon>Noctuidae</taxon>
        <taxon>Plusiinae</taxon>
        <taxon>Chrysodeixis</taxon>
    </lineage>
</organism>
<feature type="region of interest" description="Disordered" evidence="5">
    <location>
        <begin position="673"/>
        <end position="701"/>
    </location>
</feature>
<dbReference type="Pfam" id="PF13520">
    <property type="entry name" value="AA_permease_2"/>
    <property type="match status" value="1"/>
</dbReference>
<dbReference type="Pfam" id="PF13906">
    <property type="entry name" value="AA_permease_C"/>
    <property type="match status" value="1"/>
</dbReference>
<feature type="transmembrane region" description="Helical" evidence="6">
    <location>
        <begin position="38"/>
        <end position="60"/>
    </location>
</feature>
<feature type="domain" description="Cationic amino acid transporter C-terminal" evidence="7">
    <location>
        <begin position="504"/>
        <end position="548"/>
    </location>
</feature>
<feature type="transmembrane region" description="Helical" evidence="6">
    <location>
        <begin position="320"/>
        <end position="349"/>
    </location>
</feature>
<feature type="transmembrane region" description="Helical" evidence="6">
    <location>
        <begin position="98"/>
        <end position="116"/>
    </location>
</feature>
<feature type="compositionally biased region" description="Polar residues" evidence="5">
    <location>
        <begin position="974"/>
        <end position="992"/>
    </location>
</feature>
<evidence type="ECO:0000313" key="8">
    <source>
        <dbReference type="EMBL" id="CAH0585958.1"/>
    </source>
</evidence>
<feature type="compositionally biased region" description="Polar residues" evidence="5">
    <location>
        <begin position="828"/>
        <end position="837"/>
    </location>
</feature>
<feature type="compositionally biased region" description="Acidic residues" evidence="5">
    <location>
        <begin position="724"/>
        <end position="751"/>
    </location>
</feature>
<dbReference type="EMBL" id="LR824017">
    <property type="protein sequence ID" value="CAH0585958.1"/>
    <property type="molecule type" value="Genomic_DNA"/>
</dbReference>
<proteinExistence type="predicted"/>
<keyword evidence="9" id="KW-1185">Reference proteome</keyword>
<feature type="region of interest" description="Disordered" evidence="5">
    <location>
        <begin position="966"/>
        <end position="1012"/>
    </location>
</feature>
<dbReference type="GO" id="GO:0061459">
    <property type="term" value="F:L-arginine transmembrane transporter activity"/>
    <property type="evidence" value="ECO:0007669"/>
    <property type="project" value="TreeGrafter"/>
</dbReference>
<feature type="transmembrane region" description="Helical" evidence="6">
    <location>
        <begin position="66"/>
        <end position="86"/>
    </location>
</feature>
<comment type="subcellular location">
    <subcellularLocation>
        <location evidence="1">Membrane</location>
        <topology evidence="1">Multi-pass membrane protein</topology>
    </subcellularLocation>
</comment>
<dbReference type="FunFam" id="1.20.1740.10:FF:000010">
    <property type="entry name" value="probable cationic amino acid transporter"/>
    <property type="match status" value="1"/>
</dbReference>
<name>A0A9P0FTF2_CHRIL</name>
<feature type="transmembrane region" description="Helical" evidence="6">
    <location>
        <begin position="448"/>
        <end position="469"/>
    </location>
</feature>